<evidence type="ECO:0000256" key="4">
    <source>
        <dbReference type="PROSITE-ProRule" id="PRU00108"/>
    </source>
</evidence>
<dbReference type="GO" id="GO:0000978">
    <property type="term" value="F:RNA polymerase II cis-regulatory region sequence-specific DNA binding"/>
    <property type="evidence" value="ECO:0007669"/>
    <property type="project" value="TreeGrafter"/>
</dbReference>
<protein>
    <recommendedName>
        <fullName evidence="6">Homeobox domain-containing protein</fullName>
    </recommendedName>
</protein>
<name>A0AAN8PTJ5_PATCE</name>
<evidence type="ECO:0000259" key="6">
    <source>
        <dbReference type="PROSITE" id="PS50071"/>
    </source>
</evidence>
<dbReference type="SMART" id="SM00389">
    <property type="entry name" value="HOX"/>
    <property type="match status" value="1"/>
</dbReference>
<keyword evidence="8" id="KW-1185">Reference proteome</keyword>
<keyword evidence="1 4" id="KW-0238">DNA-binding</keyword>
<dbReference type="PROSITE" id="PS50071">
    <property type="entry name" value="HOMEOBOX_2"/>
    <property type="match status" value="1"/>
</dbReference>
<dbReference type="Proteomes" id="UP001347796">
    <property type="component" value="Unassembled WGS sequence"/>
</dbReference>
<dbReference type="PANTHER" id="PTHR24327:SF41">
    <property type="entry name" value="BRAIN-SPECIFIC HOMEOBOX PROTEIN"/>
    <property type="match status" value="1"/>
</dbReference>
<dbReference type="CDD" id="cd00086">
    <property type="entry name" value="homeodomain"/>
    <property type="match status" value="1"/>
</dbReference>
<gene>
    <name evidence="7" type="ORF">SNE40_014578</name>
</gene>
<comment type="subcellular location">
    <subcellularLocation>
        <location evidence="4 5">Nucleus</location>
    </subcellularLocation>
</comment>
<evidence type="ECO:0000256" key="3">
    <source>
        <dbReference type="ARBA" id="ARBA00023242"/>
    </source>
</evidence>
<dbReference type="Gene3D" id="1.10.10.60">
    <property type="entry name" value="Homeodomain-like"/>
    <property type="match status" value="1"/>
</dbReference>
<evidence type="ECO:0000256" key="1">
    <source>
        <dbReference type="ARBA" id="ARBA00023125"/>
    </source>
</evidence>
<dbReference type="GO" id="GO:0005634">
    <property type="term" value="C:nucleus"/>
    <property type="evidence" value="ECO:0007669"/>
    <property type="project" value="UniProtKB-SubCell"/>
</dbReference>
<keyword evidence="3 4" id="KW-0539">Nucleus</keyword>
<proteinExistence type="predicted"/>
<dbReference type="PANTHER" id="PTHR24327">
    <property type="entry name" value="HOMEOBOX PROTEIN"/>
    <property type="match status" value="1"/>
</dbReference>
<dbReference type="InterPro" id="IPR001356">
    <property type="entry name" value="HD"/>
</dbReference>
<feature type="domain" description="Homeobox" evidence="6">
    <location>
        <begin position="28"/>
        <end position="88"/>
    </location>
</feature>
<dbReference type="EMBL" id="JAZGQO010000010">
    <property type="protein sequence ID" value="KAK6176265.1"/>
    <property type="molecule type" value="Genomic_DNA"/>
</dbReference>
<evidence type="ECO:0000256" key="2">
    <source>
        <dbReference type="ARBA" id="ARBA00023155"/>
    </source>
</evidence>
<dbReference type="AlphaFoldDB" id="A0AAN8PTJ5"/>
<dbReference type="Pfam" id="PF00046">
    <property type="entry name" value="Homeodomain"/>
    <property type="match status" value="1"/>
</dbReference>
<evidence type="ECO:0000313" key="8">
    <source>
        <dbReference type="Proteomes" id="UP001347796"/>
    </source>
</evidence>
<feature type="DNA-binding region" description="Homeobox" evidence="4">
    <location>
        <begin position="30"/>
        <end position="89"/>
    </location>
</feature>
<keyword evidence="2 4" id="KW-0371">Homeobox</keyword>
<organism evidence="7 8">
    <name type="scientific">Patella caerulea</name>
    <name type="common">Rayed Mediterranean limpet</name>
    <dbReference type="NCBI Taxonomy" id="87958"/>
    <lineage>
        <taxon>Eukaryota</taxon>
        <taxon>Metazoa</taxon>
        <taxon>Spiralia</taxon>
        <taxon>Lophotrochozoa</taxon>
        <taxon>Mollusca</taxon>
        <taxon>Gastropoda</taxon>
        <taxon>Patellogastropoda</taxon>
        <taxon>Patelloidea</taxon>
        <taxon>Patellidae</taxon>
        <taxon>Patella</taxon>
    </lineage>
</organism>
<dbReference type="InterPro" id="IPR050460">
    <property type="entry name" value="Distal-less_Homeobox_TF"/>
</dbReference>
<accession>A0AAN8PTJ5</accession>
<dbReference type="SUPFAM" id="SSF46689">
    <property type="entry name" value="Homeodomain-like"/>
    <property type="match status" value="1"/>
</dbReference>
<dbReference type="PROSITE" id="PS00027">
    <property type="entry name" value="HOMEOBOX_1"/>
    <property type="match status" value="1"/>
</dbReference>
<comment type="caution">
    <text evidence="7">The sequence shown here is derived from an EMBL/GenBank/DDBJ whole genome shotgun (WGS) entry which is preliminary data.</text>
</comment>
<sequence>MKPQDLSRFTSICNDKSDLLNCHFKTGGIRKRYRTHFTSKQVEKLEEIYRQTSNPYRELIVQLSSALNLTDKNISIWFKNRRAKTKRQEKASVKNKGVVTLATMEETRVNISSNHVYPPNNPRNRLVERVALTQISNENISDYSSDQYSGLSPRQTSVSENKWAYNYNHELPAFSNDPYYVRNTDPCYSYQQNNQGINGNIHYQTFYNTHYNNGKYLNTEVENNIFQNTTCKPDERNTENGRWSTHFYNGHLASFPSH</sequence>
<evidence type="ECO:0000256" key="5">
    <source>
        <dbReference type="RuleBase" id="RU000682"/>
    </source>
</evidence>
<dbReference type="InterPro" id="IPR009057">
    <property type="entry name" value="Homeodomain-like_sf"/>
</dbReference>
<dbReference type="InterPro" id="IPR017970">
    <property type="entry name" value="Homeobox_CS"/>
</dbReference>
<evidence type="ECO:0000313" key="7">
    <source>
        <dbReference type="EMBL" id="KAK6176265.1"/>
    </source>
</evidence>
<dbReference type="GO" id="GO:0000981">
    <property type="term" value="F:DNA-binding transcription factor activity, RNA polymerase II-specific"/>
    <property type="evidence" value="ECO:0007669"/>
    <property type="project" value="InterPro"/>
</dbReference>
<reference evidence="7 8" key="1">
    <citation type="submission" date="2024-01" db="EMBL/GenBank/DDBJ databases">
        <title>The genome of the rayed Mediterranean limpet Patella caerulea (Linnaeus, 1758).</title>
        <authorList>
            <person name="Anh-Thu Weber A."/>
            <person name="Halstead-Nussloch G."/>
        </authorList>
    </citation>
    <scope>NUCLEOTIDE SEQUENCE [LARGE SCALE GENOMIC DNA]</scope>
    <source>
        <strain evidence="7">AATW-2023a</strain>
        <tissue evidence="7">Whole specimen</tissue>
    </source>
</reference>